<evidence type="ECO:0000256" key="1">
    <source>
        <dbReference type="ARBA" id="ARBA00006484"/>
    </source>
</evidence>
<reference evidence="5" key="1">
    <citation type="journal article" date="2019" name="Int. J. Syst. Evol. Microbiol.">
        <title>The Global Catalogue of Microorganisms (GCM) 10K type strain sequencing project: providing services to taxonomists for standard genome sequencing and annotation.</title>
        <authorList>
            <consortium name="The Broad Institute Genomics Platform"/>
            <consortium name="The Broad Institute Genome Sequencing Center for Infectious Disease"/>
            <person name="Wu L."/>
            <person name="Ma J."/>
        </authorList>
    </citation>
    <scope>NUCLEOTIDE SEQUENCE [LARGE SCALE GENOMIC DNA]</scope>
    <source>
        <strain evidence="5">CGMCC 1.15180</strain>
    </source>
</reference>
<dbReference type="SUPFAM" id="SSF51735">
    <property type="entry name" value="NAD(P)-binding Rossmann-fold domains"/>
    <property type="match status" value="1"/>
</dbReference>
<dbReference type="CDD" id="cd05233">
    <property type="entry name" value="SDR_c"/>
    <property type="match status" value="1"/>
</dbReference>
<gene>
    <name evidence="4" type="ORF">ACFP4F_31635</name>
</gene>
<dbReference type="InterPro" id="IPR036291">
    <property type="entry name" value="NAD(P)-bd_dom_sf"/>
</dbReference>
<organism evidence="4 5">
    <name type="scientific">Streptomyces ochraceiscleroticus</name>
    <dbReference type="NCBI Taxonomy" id="47761"/>
    <lineage>
        <taxon>Bacteria</taxon>
        <taxon>Bacillati</taxon>
        <taxon>Actinomycetota</taxon>
        <taxon>Actinomycetes</taxon>
        <taxon>Kitasatosporales</taxon>
        <taxon>Streptomycetaceae</taxon>
        <taxon>Streptomyces</taxon>
    </lineage>
</organism>
<comment type="caution">
    <text evidence="4">The sequence shown here is derived from an EMBL/GenBank/DDBJ whole genome shotgun (WGS) entry which is preliminary data.</text>
</comment>
<dbReference type="PRINTS" id="PR00081">
    <property type="entry name" value="GDHRDH"/>
</dbReference>
<accession>A0ABW1MUL1</accession>
<protein>
    <submittedName>
        <fullName evidence="4">SDR family NAD(P)-dependent oxidoreductase</fullName>
        <ecNumber evidence="4">1.1.1.-</ecNumber>
    </submittedName>
</protein>
<dbReference type="Pfam" id="PF13561">
    <property type="entry name" value="adh_short_C2"/>
    <property type="match status" value="1"/>
</dbReference>
<dbReference type="InterPro" id="IPR020904">
    <property type="entry name" value="Sc_DH/Rdtase_CS"/>
</dbReference>
<dbReference type="PANTHER" id="PTHR24321:SF14">
    <property type="entry name" value="SHORT-CHAIN TYPE DEHYDROGENASE_REDUCTASE BLR2146-RELATED"/>
    <property type="match status" value="1"/>
</dbReference>
<dbReference type="InterPro" id="IPR002347">
    <property type="entry name" value="SDR_fam"/>
</dbReference>
<keyword evidence="2 4" id="KW-0560">Oxidoreductase</keyword>
<dbReference type="InterPro" id="IPR057326">
    <property type="entry name" value="KR_dom"/>
</dbReference>
<dbReference type="RefSeq" id="WP_031054672.1">
    <property type="nucleotide sequence ID" value="NZ_JBHSPX010000009.1"/>
</dbReference>
<keyword evidence="5" id="KW-1185">Reference proteome</keyword>
<name>A0ABW1MUL1_9ACTN</name>
<dbReference type="Gene3D" id="3.40.50.720">
    <property type="entry name" value="NAD(P)-binding Rossmann-like Domain"/>
    <property type="match status" value="1"/>
</dbReference>
<sequence length="262" mass="26983">MPTVPTAPHSASARRFDHACALVTGGASGIGAATVRRLAAEGAGVVIADVDAEQGERTAAAVREEGGSAHFQLCDVSDEASWEAAVDAARRCFGPVSCLVSNAYTVRVAPADATTPEEWNRQLGVSLTGSFLGFRACLPDLRSTRGSAVLVSSVHALVGLPGRPAYAAAKAGLTGLARQLAVEYGPEVRVNALLPGPVETRAWDEVGEHERKLSIEQTVAGRLGRPEEAAACAAFLLSADASFVTGASLVVDGGWSVYKTSA</sequence>
<feature type="domain" description="Ketoreductase" evidence="3">
    <location>
        <begin position="19"/>
        <end position="209"/>
    </location>
</feature>
<dbReference type="EC" id="1.1.1.-" evidence="4"/>
<comment type="similarity">
    <text evidence="1">Belongs to the short-chain dehydrogenases/reductases (SDR) family.</text>
</comment>
<dbReference type="PROSITE" id="PS00061">
    <property type="entry name" value="ADH_SHORT"/>
    <property type="match status" value="1"/>
</dbReference>
<dbReference type="PRINTS" id="PR00080">
    <property type="entry name" value="SDRFAMILY"/>
</dbReference>
<evidence type="ECO:0000313" key="5">
    <source>
        <dbReference type="Proteomes" id="UP001596139"/>
    </source>
</evidence>
<evidence type="ECO:0000256" key="2">
    <source>
        <dbReference type="ARBA" id="ARBA00023002"/>
    </source>
</evidence>
<dbReference type="Proteomes" id="UP001596139">
    <property type="component" value="Unassembled WGS sequence"/>
</dbReference>
<evidence type="ECO:0000313" key="4">
    <source>
        <dbReference type="EMBL" id="MFC6067070.1"/>
    </source>
</evidence>
<evidence type="ECO:0000259" key="3">
    <source>
        <dbReference type="SMART" id="SM00822"/>
    </source>
</evidence>
<dbReference type="GO" id="GO:0016491">
    <property type="term" value="F:oxidoreductase activity"/>
    <property type="evidence" value="ECO:0007669"/>
    <property type="project" value="UniProtKB-KW"/>
</dbReference>
<proteinExistence type="inferred from homology"/>
<dbReference type="SMART" id="SM00822">
    <property type="entry name" value="PKS_KR"/>
    <property type="match status" value="1"/>
</dbReference>
<dbReference type="PANTHER" id="PTHR24321">
    <property type="entry name" value="DEHYDROGENASES, SHORT CHAIN"/>
    <property type="match status" value="1"/>
</dbReference>
<dbReference type="EMBL" id="JBHSPX010000009">
    <property type="protein sequence ID" value="MFC6067070.1"/>
    <property type="molecule type" value="Genomic_DNA"/>
</dbReference>